<proteinExistence type="predicted"/>
<keyword evidence="2" id="KW-1185">Reference proteome</keyword>
<dbReference type="AlphaFoldDB" id="A0A838BUC7"/>
<evidence type="ECO:0000313" key="1">
    <source>
        <dbReference type="EMBL" id="MBA1158682.1"/>
    </source>
</evidence>
<organism evidence="1 2">
    <name type="scientific">Microvirga mediterraneensis</name>
    <dbReference type="NCBI Taxonomy" id="2754695"/>
    <lineage>
        <taxon>Bacteria</taxon>
        <taxon>Pseudomonadati</taxon>
        <taxon>Pseudomonadota</taxon>
        <taxon>Alphaproteobacteria</taxon>
        <taxon>Hyphomicrobiales</taxon>
        <taxon>Methylobacteriaceae</taxon>
        <taxon>Microvirga</taxon>
    </lineage>
</organism>
<accession>A0A838BUC7</accession>
<reference evidence="1 2" key="1">
    <citation type="submission" date="2020-07" db="EMBL/GenBank/DDBJ databases">
        <title>Draft genome and description of Microvirga mediterraneensis Marseille-Q2068 sp. nov.</title>
        <authorList>
            <person name="Boxberger M."/>
        </authorList>
    </citation>
    <scope>NUCLEOTIDE SEQUENCE [LARGE SCALE GENOMIC DNA]</scope>
    <source>
        <strain evidence="1 2">Marseille-Q2068</strain>
    </source>
</reference>
<protein>
    <submittedName>
        <fullName evidence="1">Uncharacterized protein</fullName>
    </submittedName>
</protein>
<dbReference type="Proteomes" id="UP000572984">
    <property type="component" value="Unassembled WGS sequence"/>
</dbReference>
<sequence>MSSLNEITRRLAEHAQAELARFHRGHAMNRHLVTACDQIEKVTKSVDSIETATTIAAMFLLRDQQPRRFVSDQGFIGQTVRQFRLPSGIARGTTYDQRKDKTVGWFRPLSRKTTEVIGRIMVEAYKPWLVHIQAAEKRLTEEEQRVSRDLAAAFAF</sequence>
<name>A0A838BUC7_9HYPH</name>
<dbReference type="RefSeq" id="WP_181054047.1">
    <property type="nucleotide sequence ID" value="NZ_JACDXJ010000001.1"/>
</dbReference>
<dbReference type="EMBL" id="JACDXJ010000001">
    <property type="protein sequence ID" value="MBA1158682.1"/>
    <property type="molecule type" value="Genomic_DNA"/>
</dbReference>
<evidence type="ECO:0000313" key="2">
    <source>
        <dbReference type="Proteomes" id="UP000572984"/>
    </source>
</evidence>
<gene>
    <name evidence="1" type="ORF">H0S73_21495</name>
</gene>
<comment type="caution">
    <text evidence="1">The sequence shown here is derived from an EMBL/GenBank/DDBJ whole genome shotgun (WGS) entry which is preliminary data.</text>
</comment>